<reference evidence="1 2" key="1">
    <citation type="submission" date="2019-07" db="EMBL/GenBank/DDBJ databases">
        <title>Whole genome shotgun sequence of Cyclobacterium qasimii NBRC 106168.</title>
        <authorList>
            <person name="Hosoyama A."/>
            <person name="Uohara A."/>
            <person name="Ohji S."/>
            <person name="Ichikawa N."/>
        </authorList>
    </citation>
    <scope>NUCLEOTIDE SEQUENCE [LARGE SCALE GENOMIC DNA]</scope>
    <source>
        <strain evidence="1 2">NBRC 106168</strain>
    </source>
</reference>
<protein>
    <submittedName>
        <fullName evidence="1">Uncharacterized protein</fullName>
    </submittedName>
</protein>
<evidence type="ECO:0000313" key="1">
    <source>
        <dbReference type="EMBL" id="GEO21205.1"/>
    </source>
</evidence>
<keyword evidence="2" id="KW-1185">Reference proteome</keyword>
<organism evidence="1 2">
    <name type="scientific">Cyclobacterium qasimii</name>
    <dbReference type="NCBI Taxonomy" id="1350429"/>
    <lineage>
        <taxon>Bacteria</taxon>
        <taxon>Pseudomonadati</taxon>
        <taxon>Bacteroidota</taxon>
        <taxon>Cytophagia</taxon>
        <taxon>Cytophagales</taxon>
        <taxon>Cyclobacteriaceae</taxon>
        <taxon>Cyclobacterium</taxon>
    </lineage>
</organism>
<name>A0A512CAP0_9BACT</name>
<dbReference type="AlphaFoldDB" id="A0A512CAP0"/>
<sequence>MQNTGRVDRITRFLSKTYVNNEKEQLAHKEMIKNADLAQWELKYLYF</sequence>
<dbReference type="EMBL" id="BJYV01000006">
    <property type="protein sequence ID" value="GEO21205.1"/>
    <property type="molecule type" value="Genomic_DNA"/>
</dbReference>
<accession>A0A512CAP0</accession>
<dbReference type="Proteomes" id="UP000321301">
    <property type="component" value="Unassembled WGS sequence"/>
</dbReference>
<comment type="caution">
    <text evidence="1">The sequence shown here is derived from an EMBL/GenBank/DDBJ whole genome shotgun (WGS) entry which is preliminary data.</text>
</comment>
<evidence type="ECO:0000313" key="2">
    <source>
        <dbReference type="Proteomes" id="UP000321301"/>
    </source>
</evidence>
<proteinExistence type="predicted"/>
<gene>
    <name evidence="1" type="ORF">CQA01_17390</name>
</gene>